<keyword evidence="4 5" id="KW-0418">Kinase</keyword>
<evidence type="ECO:0000313" key="9">
    <source>
        <dbReference type="Proteomes" id="UP000229166"/>
    </source>
</evidence>
<name>A0A2M7UUE3_9BACT</name>
<comment type="caution">
    <text evidence="8">The sequence shown here is derived from an EMBL/GenBank/DDBJ whole genome shotgun (WGS) entry which is preliminary data.</text>
</comment>
<dbReference type="Pfam" id="PF00406">
    <property type="entry name" value="ADK"/>
    <property type="match status" value="1"/>
</dbReference>
<dbReference type="PANTHER" id="PTHR23359">
    <property type="entry name" value="NUCLEOTIDE KINASE"/>
    <property type="match status" value="1"/>
</dbReference>
<dbReference type="UniPathway" id="UPA00588">
    <property type="reaction ID" value="UER00649"/>
</dbReference>
<comment type="subunit">
    <text evidence="5 7">Monomer.</text>
</comment>
<organism evidence="8 9">
    <name type="scientific">Candidatus Nealsonbacteria bacterium CG_4_10_14_0_2_um_filter_40_15</name>
    <dbReference type="NCBI Taxonomy" id="1974682"/>
    <lineage>
        <taxon>Bacteria</taxon>
        <taxon>Candidatus Nealsoniibacteriota</taxon>
    </lineage>
</organism>
<dbReference type="EC" id="2.7.4.3" evidence="5 7"/>
<dbReference type="Proteomes" id="UP000229166">
    <property type="component" value="Unassembled WGS sequence"/>
</dbReference>
<dbReference type="InterPro" id="IPR000850">
    <property type="entry name" value="Adenylat/UMP-CMP_kin"/>
</dbReference>
<dbReference type="InterPro" id="IPR027417">
    <property type="entry name" value="P-loop_NTPase"/>
</dbReference>
<evidence type="ECO:0000256" key="6">
    <source>
        <dbReference type="RuleBase" id="RU003330"/>
    </source>
</evidence>
<evidence type="ECO:0000256" key="2">
    <source>
        <dbReference type="ARBA" id="ARBA00022727"/>
    </source>
</evidence>
<keyword evidence="5 7" id="KW-0067">ATP-binding</keyword>
<keyword evidence="1 5" id="KW-0808">Transferase</keyword>
<comment type="caution">
    <text evidence="5">Lacks conserved residue(s) required for the propagation of feature annotation.</text>
</comment>
<keyword evidence="3 5" id="KW-0547">Nucleotide-binding</keyword>
<dbReference type="NCBIfam" id="TIGR01351">
    <property type="entry name" value="adk"/>
    <property type="match status" value="1"/>
</dbReference>
<dbReference type="GO" id="GO:0004017">
    <property type="term" value="F:AMP kinase activity"/>
    <property type="evidence" value="ECO:0007669"/>
    <property type="project" value="UniProtKB-UniRule"/>
</dbReference>
<protein>
    <recommendedName>
        <fullName evidence="5 7">Adenylate kinase</fullName>
        <shortName evidence="5">AK</shortName>
        <ecNumber evidence="5 7">2.7.4.3</ecNumber>
    </recommendedName>
    <alternativeName>
        <fullName evidence="5">ATP-AMP transphosphorylase</fullName>
    </alternativeName>
    <alternativeName>
        <fullName evidence="5">ATP:AMP phosphotransferase</fullName>
    </alternativeName>
    <alternativeName>
        <fullName evidence="5">Adenylate monophosphate kinase</fullName>
    </alternativeName>
</protein>
<dbReference type="AlphaFoldDB" id="A0A2M7UUE3"/>
<sequence>MKESIKEQRKVNIKPMKKSLVVIFLGKPGSGKGTQAELLGEKLGLDYVGSGDLLRERKTKDDFTGRKTKTVVDTGGLIPTPVIFKLWLDRFEQFKKRKNFKGFIMDGSPRKIFEAYLTDEALGWYEWDKNVKVMLIDVSNKEVIWRLTKRRICKKCGEIIPYVGEWRKVKKCPKCDGELIHRVDDTTAGVKSRLAWFKSDVQPVINYYKKQGRLIKINGEQSIENVFKEVLKKLR</sequence>
<keyword evidence="2 5" id="KW-0545">Nucleotide biosynthesis</keyword>
<evidence type="ECO:0000256" key="4">
    <source>
        <dbReference type="ARBA" id="ARBA00022777"/>
    </source>
</evidence>
<reference evidence="9" key="1">
    <citation type="submission" date="2017-09" db="EMBL/GenBank/DDBJ databases">
        <title>Depth-based differentiation of microbial function through sediment-hosted aquifers and enrichment of novel symbionts in the deep terrestrial subsurface.</title>
        <authorList>
            <person name="Probst A.J."/>
            <person name="Ladd B."/>
            <person name="Jarett J.K."/>
            <person name="Geller-Mcgrath D.E."/>
            <person name="Sieber C.M.K."/>
            <person name="Emerson J.B."/>
            <person name="Anantharaman K."/>
            <person name="Thomas B.C."/>
            <person name="Malmstrom R."/>
            <person name="Stieglmeier M."/>
            <person name="Klingl A."/>
            <person name="Woyke T."/>
            <person name="Ryan C.M."/>
            <person name="Banfield J.F."/>
        </authorList>
    </citation>
    <scope>NUCLEOTIDE SEQUENCE [LARGE SCALE GENOMIC DNA]</scope>
</reference>
<comment type="function">
    <text evidence="5">Catalyzes the reversible transfer of the terminal phosphate group between ATP and AMP. Plays an important role in cellular energy homeostasis and in adenine nucleotide metabolism.</text>
</comment>
<feature type="region of interest" description="NMP" evidence="5">
    <location>
        <begin position="49"/>
        <end position="78"/>
    </location>
</feature>
<dbReference type="GO" id="GO:0005737">
    <property type="term" value="C:cytoplasm"/>
    <property type="evidence" value="ECO:0007669"/>
    <property type="project" value="UniProtKB-SubCell"/>
</dbReference>
<feature type="binding site" evidence="5">
    <location>
        <position position="50"/>
    </location>
    <ligand>
        <name>AMP</name>
        <dbReference type="ChEBI" id="CHEBI:456215"/>
    </ligand>
</feature>
<feature type="binding site" evidence="5">
    <location>
        <begin position="29"/>
        <end position="34"/>
    </location>
    <ligand>
        <name>ATP</name>
        <dbReference type="ChEBI" id="CHEBI:30616"/>
    </ligand>
</feature>
<dbReference type="Gene3D" id="3.40.50.300">
    <property type="entry name" value="P-loop containing nucleotide triphosphate hydrolases"/>
    <property type="match status" value="1"/>
</dbReference>
<evidence type="ECO:0000256" key="1">
    <source>
        <dbReference type="ARBA" id="ARBA00022679"/>
    </source>
</evidence>
<feature type="binding site" evidence="5">
    <location>
        <position position="55"/>
    </location>
    <ligand>
        <name>AMP</name>
        <dbReference type="ChEBI" id="CHEBI:456215"/>
    </ligand>
</feature>
<dbReference type="CDD" id="cd01428">
    <property type="entry name" value="ADK"/>
    <property type="match status" value="1"/>
</dbReference>
<feature type="binding site" evidence="5">
    <location>
        <position position="193"/>
    </location>
    <ligand>
        <name>AMP</name>
        <dbReference type="ChEBI" id="CHEBI:456215"/>
    </ligand>
</feature>
<gene>
    <name evidence="5" type="primary">adk</name>
    <name evidence="8" type="ORF">COX92_01305</name>
</gene>
<feature type="binding site" evidence="5">
    <location>
        <position position="221"/>
    </location>
    <ligand>
        <name>ATP</name>
        <dbReference type="ChEBI" id="CHEBI:30616"/>
    </ligand>
</feature>
<feature type="binding site" evidence="5">
    <location>
        <position position="182"/>
    </location>
    <ligand>
        <name>AMP</name>
        <dbReference type="ChEBI" id="CHEBI:456215"/>
    </ligand>
</feature>
<dbReference type="InterPro" id="IPR006259">
    <property type="entry name" value="Adenyl_kin_sub"/>
</dbReference>
<dbReference type="PRINTS" id="PR00094">
    <property type="entry name" value="ADENYLTKNASE"/>
</dbReference>
<dbReference type="HAMAP" id="MF_00235">
    <property type="entry name" value="Adenylate_kinase_Adk"/>
    <property type="match status" value="1"/>
</dbReference>
<comment type="catalytic activity">
    <reaction evidence="5 7">
        <text>AMP + ATP = 2 ADP</text>
        <dbReference type="Rhea" id="RHEA:12973"/>
        <dbReference type="ChEBI" id="CHEBI:30616"/>
        <dbReference type="ChEBI" id="CHEBI:456215"/>
        <dbReference type="ChEBI" id="CHEBI:456216"/>
        <dbReference type="EC" id="2.7.4.3"/>
    </reaction>
</comment>
<comment type="similarity">
    <text evidence="5 6">Belongs to the adenylate kinase family.</text>
</comment>
<evidence type="ECO:0000256" key="3">
    <source>
        <dbReference type="ARBA" id="ARBA00022741"/>
    </source>
</evidence>
<evidence type="ECO:0000256" key="5">
    <source>
        <dbReference type="HAMAP-Rule" id="MF_00235"/>
    </source>
</evidence>
<dbReference type="SUPFAM" id="SSF52540">
    <property type="entry name" value="P-loop containing nucleoside triphosphate hydrolases"/>
    <property type="match status" value="1"/>
</dbReference>
<comment type="subcellular location">
    <subcellularLocation>
        <location evidence="5 7">Cytoplasm</location>
    </subcellularLocation>
</comment>
<evidence type="ECO:0000313" key="8">
    <source>
        <dbReference type="EMBL" id="PIZ87388.1"/>
    </source>
</evidence>
<feature type="binding site" evidence="5">
    <location>
        <begin position="76"/>
        <end position="78"/>
    </location>
    <ligand>
        <name>AMP</name>
        <dbReference type="ChEBI" id="CHEBI:456215"/>
    </ligand>
</feature>
<dbReference type="EMBL" id="PFOZ01000026">
    <property type="protein sequence ID" value="PIZ87388.1"/>
    <property type="molecule type" value="Genomic_DNA"/>
</dbReference>
<evidence type="ECO:0000256" key="7">
    <source>
        <dbReference type="RuleBase" id="RU003331"/>
    </source>
</evidence>
<keyword evidence="5" id="KW-0963">Cytoplasm</keyword>
<comment type="domain">
    <text evidence="5">Consists of three domains, a large central CORE domain and two small peripheral domains, NMPbind and LID, which undergo movements during catalysis. The LID domain closes over the site of phosphoryl transfer upon ATP binding. Assembling and dissambling the active center during each catalytic cycle provides an effective means to prevent ATP hydrolysis.</text>
</comment>
<proteinExistence type="inferred from homology"/>
<comment type="pathway">
    <text evidence="5">Purine metabolism; AMP biosynthesis via salvage pathway; AMP from ADP: step 1/1.</text>
</comment>
<dbReference type="GO" id="GO:0044209">
    <property type="term" value="P:AMP salvage"/>
    <property type="evidence" value="ECO:0007669"/>
    <property type="project" value="UniProtKB-UniRule"/>
</dbReference>
<accession>A0A2M7UUE3</accession>
<dbReference type="GO" id="GO:0005524">
    <property type="term" value="F:ATP binding"/>
    <property type="evidence" value="ECO:0007669"/>
    <property type="project" value="UniProtKB-UniRule"/>
</dbReference>
<feature type="binding site" evidence="5">
    <location>
        <position position="150"/>
    </location>
    <ligand>
        <name>ATP</name>
        <dbReference type="ChEBI" id="CHEBI:30616"/>
    </ligand>
</feature>